<sequence>EVLKEQEELIEDESEQEEALLKAKLAREAEASSPSSQPIPPIPPLSAKPPSIIVEVVKAPVERVNPAVAAPVRLPLKEGEIPAETASIPKPFPVPDARISASQQQPLQKQAASAIEDEDKILDDQLRQLGAALKVLTADSVFQDVRIDLAEIKLERAEFKEDIEELKMLAKAEPATATSRLGARVDKMLAKIEKEER</sequence>
<protein>
    <recommendedName>
        <fullName evidence="2">LETM1-like C-terminal domain-containing protein</fullName>
    </recommendedName>
</protein>
<proteinExistence type="predicted"/>
<evidence type="ECO:0000256" key="1">
    <source>
        <dbReference type="SAM" id="MobiDB-lite"/>
    </source>
</evidence>
<organism evidence="3 4">
    <name type="scientific">Synchytrium endobioticum</name>
    <dbReference type="NCBI Taxonomy" id="286115"/>
    <lineage>
        <taxon>Eukaryota</taxon>
        <taxon>Fungi</taxon>
        <taxon>Fungi incertae sedis</taxon>
        <taxon>Chytridiomycota</taxon>
        <taxon>Chytridiomycota incertae sedis</taxon>
        <taxon>Chytridiomycetes</taxon>
        <taxon>Synchytriales</taxon>
        <taxon>Synchytriaceae</taxon>
        <taxon>Synchytrium</taxon>
    </lineage>
</organism>
<feature type="region of interest" description="Disordered" evidence="1">
    <location>
        <begin position="1"/>
        <end position="48"/>
    </location>
</feature>
<evidence type="ECO:0000313" key="3">
    <source>
        <dbReference type="EMBL" id="TPX42032.1"/>
    </source>
</evidence>
<name>A0A507CS82_9FUNG</name>
<feature type="compositionally biased region" description="Pro residues" evidence="1">
    <location>
        <begin position="37"/>
        <end position="47"/>
    </location>
</feature>
<evidence type="ECO:0000259" key="2">
    <source>
        <dbReference type="Pfam" id="PF26561"/>
    </source>
</evidence>
<comment type="caution">
    <text evidence="3">The sequence shown here is derived from an EMBL/GenBank/DDBJ whole genome shotgun (WGS) entry which is preliminary data.</text>
</comment>
<feature type="domain" description="LETM1-like C-terminal" evidence="2">
    <location>
        <begin position="148"/>
        <end position="194"/>
    </location>
</feature>
<evidence type="ECO:0000313" key="4">
    <source>
        <dbReference type="Proteomes" id="UP000320475"/>
    </source>
</evidence>
<dbReference type="EMBL" id="QEAM01000290">
    <property type="protein sequence ID" value="TPX42032.1"/>
    <property type="molecule type" value="Genomic_DNA"/>
</dbReference>
<dbReference type="InterPro" id="IPR059005">
    <property type="entry name" value="LETM1_C"/>
</dbReference>
<gene>
    <name evidence="3" type="ORF">SeLEV6574_g05794</name>
</gene>
<dbReference type="Pfam" id="PF26561">
    <property type="entry name" value="LETM1_C"/>
    <property type="match status" value="1"/>
</dbReference>
<accession>A0A507CS82</accession>
<feature type="non-terminal residue" evidence="3">
    <location>
        <position position="1"/>
    </location>
</feature>
<dbReference type="AlphaFoldDB" id="A0A507CS82"/>
<dbReference type="Proteomes" id="UP000320475">
    <property type="component" value="Unassembled WGS sequence"/>
</dbReference>
<reference evidence="3 4" key="1">
    <citation type="journal article" date="2019" name="Sci. Rep.">
        <title>Comparative genomics of chytrid fungi reveal insights into the obligate biotrophic and pathogenic lifestyle of Synchytrium endobioticum.</title>
        <authorList>
            <person name="van de Vossenberg B.T.L.H."/>
            <person name="Warris S."/>
            <person name="Nguyen H.D.T."/>
            <person name="van Gent-Pelzer M.P.E."/>
            <person name="Joly D.L."/>
            <person name="van de Geest H.C."/>
            <person name="Bonants P.J.M."/>
            <person name="Smith D.S."/>
            <person name="Levesque C.A."/>
            <person name="van der Lee T.A.J."/>
        </authorList>
    </citation>
    <scope>NUCLEOTIDE SEQUENCE [LARGE SCALE GENOMIC DNA]</scope>
    <source>
        <strain evidence="3 4">LEV6574</strain>
    </source>
</reference>
<feature type="compositionally biased region" description="Acidic residues" evidence="1">
    <location>
        <begin position="8"/>
        <end position="18"/>
    </location>
</feature>
<feature type="compositionally biased region" description="Basic and acidic residues" evidence="1">
    <location>
        <begin position="19"/>
        <end position="30"/>
    </location>
</feature>